<evidence type="ECO:0000259" key="1">
    <source>
        <dbReference type="PROSITE" id="PS51272"/>
    </source>
</evidence>
<proteinExistence type="predicted"/>
<keyword evidence="3" id="KW-1185">Reference proteome</keyword>
<dbReference type="Pfam" id="PF00395">
    <property type="entry name" value="SLH"/>
    <property type="match status" value="3"/>
</dbReference>
<dbReference type="Gene3D" id="1.20.1270.90">
    <property type="entry name" value="AF1782-like"/>
    <property type="match status" value="3"/>
</dbReference>
<dbReference type="EMBL" id="JASKHM010000017">
    <property type="protein sequence ID" value="MEQ4485752.1"/>
    <property type="molecule type" value="Genomic_DNA"/>
</dbReference>
<name>A0ABV1L1W4_9BACL</name>
<feature type="domain" description="SLH" evidence="1">
    <location>
        <begin position="1108"/>
        <end position="1171"/>
    </location>
</feature>
<reference evidence="2 3" key="1">
    <citation type="journal article" date="2023" name="Genome Announc.">
        <title>Pan-Genome Analyses of the Genus Cohnella and Proposal of the Novel Species Cohnella silvisoli sp. nov., Isolated from Forest Soil.</title>
        <authorList>
            <person name="Wang C."/>
            <person name="Mao L."/>
            <person name="Bao G."/>
            <person name="Zhu H."/>
        </authorList>
    </citation>
    <scope>NUCLEOTIDE SEQUENCE [LARGE SCALE GENOMIC DNA]</scope>
    <source>
        <strain evidence="2 3">NL03-T5-1</strain>
    </source>
</reference>
<organism evidence="2 3">
    <name type="scientific">Cohnella silvisoli</name>
    <dbReference type="NCBI Taxonomy" id="2873699"/>
    <lineage>
        <taxon>Bacteria</taxon>
        <taxon>Bacillati</taxon>
        <taxon>Bacillota</taxon>
        <taxon>Bacilli</taxon>
        <taxon>Bacillales</taxon>
        <taxon>Paenibacillaceae</taxon>
        <taxon>Cohnella</taxon>
    </lineage>
</organism>
<dbReference type="Pfam" id="PF07554">
    <property type="entry name" value="FIVAR"/>
    <property type="match status" value="2"/>
</dbReference>
<gene>
    <name evidence="2" type="ORF">QJS35_25555</name>
</gene>
<dbReference type="PANTHER" id="PTHR43308">
    <property type="entry name" value="OUTER MEMBRANE PROTEIN ALPHA-RELATED"/>
    <property type="match status" value="1"/>
</dbReference>
<comment type="caution">
    <text evidence="2">The sequence shown here is derived from an EMBL/GenBank/DDBJ whole genome shotgun (WGS) entry which is preliminary data.</text>
</comment>
<dbReference type="RefSeq" id="WP_232188756.1">
    <property type="nucleotide sequence ID" value="NZ_JAIOAP010000016.1"/>
</dbReference>
<evidence type="ECO:0000313" key="3">
    <source>
        <dbReference type="Proteomes" id="UP001493487"/>
    </source>
</evidence>
<protein>
    <submittedName>
        <fullName evidence="2">S-layer homology domain-containing protein</fullName>
    </submittedName>
</protein>
<feature type="domain" description="SLH" evidence="1">
    <location>
        <begin position="1049"/>
        <end position="1107"/>
    </location>
</feature>
<evidence type="ECO:0000313" key="2">
    <source>
        <dbReference type="EMBL" id="MEQ4485752.1"/>
    </source>
</evidence>
<accession>A0ABV1L1W4</accession>
<sequence>MAVKIASKATGNRFLAFIIVAAMVVGLIAPIGNKAEAAVGDVIVQSVSPTNGSVMKMLDYMSLKLSDPEGHTLLQPTLVIRRISDGKFLLKDSDPDPERSWTSVKPGGLVMNIDGGSSGSYFIYTDAGIQKALYKDDDYEILYEIYDNDGTSTGTRYLTVPFTIDRTPPEINGGYIDGNTLIFDINEAIVKDNLNVLPTDFVMEASGVPVEFDFISPIDNSNSFLALTKSPVAYNDLVKIHFAAGSNAITDLAGNVLSTDVFTLENRTVQPVQPPRAFQSDPVIHLPLKTGYQLKANDAIATFIPSEDSAYVLRFEFPNDGLNKSVLKNAPNLANTDFIIRNNTDSVNMIPISMIINERDVDLVFSSGFQKDKSYTLAMSATASGDEITFPMSATTSATVYVGLFNPAGPGTSITAINEHRYQNMNLQASEVTQAPQSSDIHIVNNDFGTDVLTVDNVMAGGIVKVYDAPSGGNEIGRFAQGVVSGKVTINIVGGSVVPTLYVTVTDVAAGNLESSRVAYVLPAPVQKGALSVTIIVAQSNHDTAVEGERDGQYAAGSKAAFQTAIDAAVGVRNSLIASQAQVDTAVAALNAAESLFNSKKIVIDRSVLSSSIVAAIAKMGGAIEGGADGNFAIGSKDIFAAAIDAAIIVRDDNSATQVQVDTAVSVLNTAVAVFESKVVRVTKTALQAAIVAAQAKHDAATEGSANGQYPTGSKAILQTAITVATTIASNVSATQAQVDAAVAALNATAAAFEAKKIVILPSSGGGVDSGPSTQQPRSVQLTVESGGVVLGKLPLTRTIDANGRAKDQLDLKKEQISEWADRLNAAGKLSLTIPDDNNIVDEYNVTIPAEAVLLLAERNLAFNLMMNGVEITIPASSLKDIKEAIKLKITPVAAKEKQDELERRADGNAQVRSIVGKGALKQIGLPVSIETNLQNRKVTLILPTGSPALSEEQLRNSGIYVEHSDGTQELIVPRKTNNGLGFDVDKFSTFAIVHVERWQEFRNSQAGENKLPYISGYAGGLFKPEVGITRGELAAILAKVIKGEATKSPITFKDVPDILWAKEAIDKVVKLGLMKGSPDGSFIPDKPITRAEMAVIAAAIVRNGASGREASFKDVAGHWAEAEIRTVSTAGILTGFKDGTFRPGKALSRAEAVVLINRLIGRKPDPSEEPRYKDVPATHWAYGDIQAAANPYQP</sequence>
<dbReference type="InterPro" id="IPR001119">
    <property type="entry name" value="SLH_dom"/>
</dbReference>
<dbReference type="InterPro" id="IPR051465">
    <property type="entry name" value="Cell_Envelope_Struct_Comp"/>
</dbReference>
<dbReference type="PROSITE" id="PS51272">
    <property type="entry name" value="SLH"/>
    <property type="match status" value="2"/>
</dbReference>
<dbReference type="Proteomes" id="UP001493487">
    <property type="component" value="Unassembled WGS sequence"/>
</dbReference>